<keyword evidence="3" id="KW-0808">Transferase</keyword>
<reference evidence="12 13" key="1">
    <citation type="submission" date="2019-02" db="EMBL/GenBank/DDBJ databases">
        <title>Planctomycetal bacteria perform biofilm scaping via a novel small molecule.</title>
        <authorList>
            <person name="Jeske O."/>
            <person name="Boedeker C."/>
            <person name="Wiegand S."/>
            <person name="Breitling P."/>
            <person name="Kallscheuer N."/>
            <person name="Jogler M."/>
            <person name="Rohde M."/>
            <person name="Petersen J."/>
            <person name="Medema M.H."/>
            <person name="Surup F."/>
            <person name="Jogler C."/>
        </authorList>
    </citation>
    <scope>NUCLEOTIDE SEQUENCE [LARGE SCALE GENOMIC DNA]</scope>
    <source>
        <strain evidence="12 13">Mal15</strain>
    </source>
</reference>
<gene>
    <name evidence="12" type="ORF">Mal15_34510</name>
</gene>
<protein>
    <recommendedName>
        <fullName evidence="2">histidine kinase</fullName>
        <ecNumber evidence="2">2.7.13.3</ecNumber>
    </recommendedName>
</protein>
<organism evidence="12 13">
    <name type="scientific">Stieleria maiorica</name>
    <dbReference type="NCBI Taxonomy" id="2795974"/>
    <lineage>
        <taxon>Bacteria</taxon>
        <taxon>Pseudomonadati</taxon>
        <taxon>Planctomycetota</taxon>
        <taxon>Planctomycetia</taxon>
        <taxon>Pirellulales</taxon>
        <taxon>Pirellulaceae</taxon>
        <taxon>Stieleria</taxon>
    </lineage>
</organism>
<dbReference type="PANTHER" id="PTHR43065">
    <property type="entry name" value="SENSOR HISTIDINE KINASE"/>
    <property type="match status" value="1"/>
</dbReference>
<dbReference type="SUPFAM" id="SSF63829">
    <property type="entry name" value="Calcium-dependent phosphotriesterase"/>
    <property type="match status" value="2"/>
</dbReference>
<keyword evidence="6" id="KW-0067">ATP-binding</keyword>
<dbReference type="InterPro" id="IPR005467">
    <property type="entry name" value="His_kinase_dom"/>
</dbReference>
<evidence type="ECO:0000259" key="10">
    <source>
        <dbReference type="PROSITE" id="PS50110"/>
    </source>
</evidence>
<dbReference type="Gene3D" id="2.130.10.10">
    <property type="entry name" value="YVTN repeat-like/Quinoprotein amine dehydrogenase"/>
    <property type="match status" value="3"/>
</dbReference>
<dbReference type="Gene3D" id="3.30.565.10">
    <property type="entry name" value="Histidine kinase-like ATPase, C-terminal domain"/>
    <property type="match status" value="1"/>
</dbReference>
<feature type="modified residue" description="4-aspartylphosphate" evidence="8">
    <location>
        <position position="1240"/>
    </location>
</feature>
<dbReference type="InterPro" id="IPR011006">
    <property type="entry name" value="CheY-like_superfamily"/>
</dbReference>
<sequence>MPRLLLLLLLSVPGILLTNGILLTGSAGAQQPASIARTWQFQSFFRDAHLAEKSIAHVDAAADGSLWFAVSDGLYHYDGYYWTRYTTADGLPSDYVRCVLVDNDGTLWVGTDQGVAVFDGTTFDSDRLKGRLAGPSLRRIVQDTDGSLWFCCDQWPKGGVPAGLTRMKDGQFTTWGEQDGLPSNYVSDYIRTSDGRQFVLTNVGLAEFTEDGFREPLKEAGLWREDAYVWSMVESQRHGLLVSTGTHFYQFSEGAWRRISNGISNLDQPKLVATRDGEIFTCSTGRGPVVFRWDGDGWVDASRQLNDVVGGVLHLMEDGQGAVWIVGSERLLRWERTAPEWQVFQNVGAPLHRDRSGGIWFVVSRGGLVRWASGRSMEYPKLYGPIYETSDGALFMESNDGLRRWEKGRLDRVDLQGYKNPRLLGIDGRDVVWVAALDQHRGRFIVGIEGGRLHARDVSRFTNRIRFNRSTADPQSGVWIIFGSNNSLPFHLVRCDRDFDREIPLPEKAQISHLPNVLPLADGTLFASGYFGLMKSTDEGRTWSEIEMPSAAVGGLVALDGEIWATCSGYLGGQAALVRMRDGNWKSILDRNGRVVGQNGAQQFFASSQGKIEVVSAGVTTLPPPVATTPFETRVGSVVAGASGELWVGVGSRCFRYQPDQYPPETEVVGGDGNLNEGEALRLRVRGLERFRPKRTRRHFLVSAKVDDQSWTPFESLGEELSVPALPLGEHRIAVRVQDAAGQIDPTPAVFQFSVMPLPLQSRAWFKPAVAFCFATILALAILAGFNWARVGKMARGLEREVARKTSRIASSEREFRLLFEDSQDAICLFGNDGMLKSCNRVGRELLGLLPEPGIAFSSMFAGRDEALRFQSELSKADHLRGARFKLQTVGGKPLDAILSVNRQREADGALSGFQVIIRDISTLVDLQNQLSETKKMEAIGRMAGGIAHDFNNFLAVVMYGAEFVRLSADGNAAVDQGVQMILDAAQRGRHLTGQIQTFSRTSTGKLNVVDTGKVLAEIDPLLRGVLESAIELKYDVAESIDHVRADRSQLEQVLINLAINAAHAMPDGGTLTIGASNVLVAKHELNELRLDRPGPYVVIEVADCGHGMDAATCERIFDPFFTTKPHGQGTGLGLAIVYGIVQQFRGQIAVESRVGHGTRFIVHLPATKEPVGDEEPAATQQDPAQGSETVLFVEDEQAIRDLACKSLRQYGYRVVAAADGLQAKRLIESNQAIDLVISDVAMPGMSGTALLNWLRRVRPNLPVLLITGHADPASNKAIEAIEVPCLRKPFLPAALALQVREILDRQVASHAS</sequence>
<dbReference type="SUPFAM" id="SSF47384">
    <property type="entry name" value="Homodimeric domain of signal transducing histidine kinase"/>
    <property type="match status" value="1"/>
</dbReference>
<dbReference type="InterPro" id="IPR036097">
    <property type="entry name" value="HisK_dim/P_sf"/>
</dbReference>
<dbReference type="InterPro" id="IPR035965">
    <property type="entry name" value="PAS-like_dom_sf"/>
</dbReference>
<keyword evidence="7" id="KW-0902">Two-component regulatory system</keyword>
<evidence type="ECO:0000256" key="3">
    <source>
        <dbReference type="ARBA" id="ARBA00022679"/>
    </source>
</evidence>
<evidence type="ECO:0000259" key="9">
    <source>
        <dbReference type="PROSITE" id="PS50109"/>
    </source>
</evidence>
<dbReference type="InterPro" id="IPR000700">
    <property type="entry name" value="PAS-assoc_C"/>
</dbReference>
<dbReference type="SUPFAM" id="SSF50939">
    <property type="entry name" value="Sialidases"/>
    <property type="match status" value="1"/>
</dbReference>
<proteinExistence type="predicted"/>
<evidence type="ECO:0000256" key="1">
    <source>
        <dbReference type="ARBA" id="ARBA00000085"/>
    </source>
</evidence>
<evidence type="ECO:0000256" key="5">
    <source>
        <dbReference type="ARBA" id="ARBA00022777"/>
    </source>
</evidence>
<evidence type="ECO:0000259" key="11">
    <source>
        <dbReference type="PROSITE" id="PS50113"/>
    </source>
</evidence>
<dbReference type="Pfam" id="PF02518">
    <property type="entry name" value="HATPase_c"/>
    <property type="match status" value="1"/>
</dbReference>
<dbReference type="SMART" id="SM00387">
    <property type="entry name" value="HATPase_c"/>
    <property type="match status" value="1"/>
</dbReference>
<dbReference type="SUPFAM" id="SSF55785">
    <property type="entry name" value="PYP-like sensor domain (PAS domain)"/>
    <property type="match status" value="1"/>
</dbReference>
<dbReference type="NCBIfam" id="TIGR00229">
    <property type="entry name" value="sensory_box"/>
    <property type="match status" value="1"/>
</dbReference>
<comment type="catalytic activity">
    <reaction evidence="1">
        <text>ATP + protein L-histidine = ADP + protein N-phospho-L-histidine.</text>
        <dbReference type="EC" id="2.7.13.3"/>
    </reaction>
</comment>
<keyword evidence="8" id="KW-0597">Phosphoprotein</keyword>
<dbReference type="SUPFAM" id="SSF52172">
    <property type="entry name" value="CheY-like"/>
    <property type="match status" value="1"/>
</dbReference>
<evidence type="ECO:0000256" key="7">
    <source>
        <dbReference type="ARBA" id="ARBA00023012"/>
    </source>
</evidence>
<feature type="domain" description="Histidine kinase" evidence="9">
    <location>
        <begin position="946"/>
        <end position="1169"/>
    </location>
</feature>
<dbReference type="Gene3D" id="3.30.450.20">
    <property type="entry name" value="PAS domain"/>
    <property type="match status" value="1"/>
</dbReference>
<dbReference type="RefSeq" id="WP_147868788.1">
    <property type="nucleotide sequence ID" value="NZ_CP036264.1"/>
</dbReference>
<dbReference type="SUPFAM" id="SSF55874">
    <property type="entry name" value="ATPase domain of HSP90 chaperone/DNA topoisomerase II/histidine kinase"/>
    <property type="match status" value="1"/>
</dbReference>
<dbReference type="InterPro" id="IPR036278">
    <property type="entry name" value="Sialidase_sf"/>
</dbReference>
<dbReference type="KEGG" id="smam:Mal15_34510"/>
<dbReference type="Gene3D" id="1.10.287.130">
    <property type="match status" value="1"/>
</dbReference>
<dbReference type="PROSITE" id="PS50110">
    <property type="entry name" value="RESPONSE_REGULATORY"/>
    <property type="match status" value="1"/>
</dbReference>
<dbReference type="EC" id="2.7.13.3" evidence="2"/>
<feature type="domain" description="PAC" evidence="11">
    <location>
        <begin position="881"/>
        <end position="933"/>
    </location>
</feature>
<dbReference type="PRINTS" id="PR00344">
    <property type="entry name" value="BCTRLSENSOR"/>
</dbReference>
<evidence type="ECO:0000256" key="6">
    <source>
        <dbReference type="ARBA" id="ARBA00022840"/>
    </source>
</evidence>
<keyword evidence="13" id="KW-1185">Reference proteome</keyword>
<dbReference type="PROSITE" id="PS50109">
    <property type="entry name" value="HIS_KIN"/>
    <property type="match status" value="1"/>
</dbReference>
<dbReference type="InterPro" id="IPR000014">
    <property type="entry name" value="PAS"/>
</dbReference>
<accession>A0A5B9MKB6</accession>
<dbReference type="GO" id="GO:0005524">
    <property type="term" value="F:ATP binding"/>
    <property type="evidence" value="ECO:0007669"/>
    <property type="project" value="UniProtKB-KW"/>
</dbReference>
<evidence type="ECO:0000313" key="13">
    <source>
        <dbReference type="Proteomes" id="UP000321353"/>
    </source>
</evidence>
<evidence type="ECO:0000256" key="4">
    <source>
        <dbReference type="ARBA" id="ARBA00022741"/>
    </source>
</evidence>
<dbReference type="InterPro" id="IPR004358">
    <property type="entry name" value="Sig_transdc_His_kin-like_C"/>
</dbReference>
<dbReference type="InterPro" id="IPR003594">
    <property type="entry name" value="HATPase_dom"/>
</dbReference>
<dbReference type="Pfam" id="PF07494">
    <property type="entry name" value="Reg_prop"/>
    <property type="match status" value="1"/>
</dbReference>
<dbReference type="GO" id="GO:0000155">
    <property type="term" value="F:phosphorelay sensor kinase activity"/>
    <property type="evidence" value="ECO:0007669"/>
    <property type="project" value="InterPro"/>
</dbReference>
<dbReference type="InterPro" id="IPR036890">
    <property type="entry name" value="HATPase_C_sf"/>
</dbReference>
<feature type="domain" description="Response regulatory" evidence="10">
    <location>
        <begin position="1190"/>
        <end position="1304"/>
    </location>
</feature>
<dbReference type="Pfam" id="PF00072">
    <property type="entry name" value="Response_reg"/>
    <property type="match status" value="1"/>
</dbReference>
<dbReference type="SMART" id="SM00448">
    <property type="entry name" value="REC"/>
    <property type="match status" value="1"/>
</dbReference>
<evidence type="ECO:0000256" key="8">
    <source>
        <dbReference type="PROSITE-ProRule" id="PRU00169"/>
    </source>
</evidence>
<keyword evidence="5" id="KW-0418">Kinase</keyword>
<dbReference type="InterPro" id="IPR015943">
    <property type="entry name" value="WD40/YVTN_repeat-like_dom_sf"/>
</dbReference>
<keyword evidence="4" id="KW-0547">Nucleotide-binding</keyword>
<dbReference type="EMBL" id="CP036264">
    <property type="protein sequence ID" value="QEF99387.1"/>
    <property type="molecule type" value="Genomic_DNA"/>
</dbReference>
<dbReference type="PROSITE" id="PS50113">
    <property type="entry name" value="PAC"/>
    <property type="match status" value="1"/>
</dbReference>
<evidence type="ECO:0000256" key="2">
    <source>
        <dbReference type="ARBA" id="ARBA00012438"/>
    </source>
</evidence>
<dbReference type="Proteomes" id="UP000321353">
    <property type="component" value="Chromosome"/>
</dbReference>
<dbReference type="Gene3D" id="3.40.50.2300">
    <property type="match status" value="1"/>
</dbReference>
<evidence type="ECO:0000313" key="12">
    <source>
        <dbReference type="EMBL" id="QEF99387.1"/>
    </source>
</evidence>
<name>A0A5B9MKB6_9BACT</name>
<dbReference type="InterPro" id="IPR011110">
    <property type="entry name" value="Reg_prop"/>
</dbReference>
<dbReference type="PANTHER" id="PTHR43065:SF46">
    <property type="entry name" value="C4-DICARBOXYLATE TRANSPORT SENSOR PROTEIN DCTB"/>
    <property type="match status" value="1"/>
</dbReference>
<dbReference type="InterPro" id="IPR001789">
    <property type="entry name" value="Sig_transdc_resp-reg_receiver"/>
</dbReference>